<proteinExistence type="predicted"/>
<dbReference type="RefSeq" id="WP_203728698.1">
    <property type="nucleotide sequence ID" value="NZ_BAAATX010000060.1"/>
</dbReference>
<sequence length="299" mass="32218">MITRRILAHAGIVLVISTAGACAATPAPPTEPAIGAIPAVRSDSDIVLPIDPYRVSPEQIPFMTAALNILGRECMKKFGLDWPADSPTPGAAPTQNERRYWITDSAKVTTEGYHALDTQRRQKYISDQQAKIKQPTQDAIDVWGGSRPTFHGRSVPTGGCAQDAMRQLSKGAAVADPGIAETLQVNTYAQMERDSRVVRAVAEWSRCMKAQRFDYPSPKAAAADQRWQTAKPGKPEIAVATADVACKTQTRVAGTMLAVETAYQQRSMAKVSTQLAAVKKLLDTQIANAKLVTSTGTAR</sequence>
<comment type="caution">
    <text evidence="2">The sequence shown here is derived from an EMBL/GenBank/DDBJ whole genome shotgun (WGS) entry which is preliminary data.</text>
</comment>
<keyword evidence="1" id="KW-0732">Signal</keyword>
<dbReference type="PROSITE" id="PS51257">
    <property type="entry name" value="PROKAR_LIPOPROTEIN"/>
    <property type="match status" value="1"/>
</dbReference>
<reference evidence="2 3" key="1">
    <citation type="submission" date="2021-01" db="EMBL/GenBank/DDBJ databases">
        <title>Whole genome shotgun sequence of Actinoplanes durhamensis NBRC 14914.</title>
        <authorList>
            <person name="Komaki H."/>
            <person name="Tamura T."/>
        </authorList>
    </citation>
    <scope>NUCLEOTIDE SEQUENCE [LARGE SCALE GENOMIC DNA]</scope>
    <source>
        <strain evidence="2 3">NBRC 14914</strain>
    </source>
</reference>
<evidence type="ECO:0000313" key="2">
    <source>
        <dbReference type="EMBL" id="GIE02974.1"/>
    </source>
</evidence>
<accession>A0ABQ3YZG3</accession>
<protein>
    <submittedName>
        <fullName evidence="2">Uncharacterized protein</fullName>
    </submittedName>
</protein>
<evidence type="ECO:0000256" key="1">
    <source>
        <dbReference type="SAM" id="SignalP"/>
    </source>
</evidence>
<feature type="signal peptide" evidence="1">
    <location>
        <begin position="1"/>
        <end position="23"/>
    </location>
</feature>
<keyword evidence="3" id="KW-1185">Reference proteome</keyword>
<gene>
    <name evidence="2" type="ORF">Adu01nite_43240</name>
</gene>
<evidence type="ECO:0000313" key="3">
    <source>
        <dbReference type="Proteomes" id="UP000637628"/>
    </source>
</evidence>
<dbReference type="EMBL" id="BOML01000035">
    <property type="protein sequence ID" value="GIE02974.1"/>
    <property type="molecule type" value="Genomic_DNA"/>
</dbReference>
<feature type="chain" id="PRO_5045554074" evidence="1">
    <location>
        <begin position="24"/>
        <end position="299"/>
    </location>
</feature>
<dbReference type="Proteomes" id="UP000637628">
    <property type="component" value="Unassembled WGS sequence"/>
</dbReference>
<organism evidence="2 3">
    <name type="scientific">Paractinoplanes durhamensis</name>
    <dbReference type="NCBI Taxonomy" id="113563"/>
    <lineage>
        <taxon>Bacteria</taxon>
        <taxon>Bacillati</taxon>
        <taxon>Actinomycetota</taxon>
        <taxon>Actinomycetes</taxon>
        <taxon>Micromonosporales</taxon>
        <taxon>Micromonosporaceae</taxon>
        <taxon>Paractinoplanes</taxon>
    </lineage>
</organism>
<name>A0ABQ3YZG3_9ACTN</name>